<proteinExistence type="predicted"/>
<reference evidence="2" key="1">
    <citation type="journal article" date="2015" name="Nature">
        <title>Complex archaea that bridge the gap between prokaryotes and eukaryotes.</title>
        <authorList>
            <person name="Spang A."/>
            <person name="Saw J.H."/>
            <person name="Jorgensen S.L."/>
            <person name="Zaremba-Niedzwiedzka K."/>
            <person name="Martijn J."/>
            <person name="Lind A.E."/>
            <person name="van Eijk R."/>
            <person name="Schleper C."/>
            <person name="Guy L."/>
            <person name="Ettema T.J."/>
        </authorList>
    </citation>
    <scope>NUCLEOTIDE SEQUENCE</scope>
</reference>
<feature type="non-terminal residue" evidence="2">
    <location>
        <position position="1"/>
    </location>
</feature>
<keyword evidence="1" id="KW-0472">Membrane</keyword>
<keyword evidence="1" id="KW-1133">Transmembrane helix</keyword>
<evidence type="ECO:0000313" key="2">
    <source>
        <dbReference type="EMBL" id="KKN53984.1"/>
    </source>
</evidence>
<name>A0A0F9RGQ9_9ZZZZ</name>
<keyword evidence="1" id="KW-0812">Transmembrane</keyword>
<evidence type="ECO:0000256" key="1">
    <source>
        <dbReference type="SAM" id="Phobius"/>
    </source>
</evidence>
<organism evidence="2">
    <name type="scientific">marine sediment metagenome</name>
    <dbReference type="NCBI Taxonomy" id="412755"/>
    <lineage>
        <taxon>unclassified sequences</taxon>
        <taxon>metagenomes</taxon>
        <taxon>ecological metagenomes</taxon>
    </lineage>
</organism>
<comment type="caution">
    <text evidence="2">The sequence shown here is derived from an EMBL/GenBank/DDBJ whole genome shotgun (WGS) entry which is preliminary data.</text>
</comment>
<accession>A0A0F9RGQ9</accession>
<feature type="transmembrane region" description="Helical" evidence="1">
    <location>
        <begin position="1172"/>
        <end position="1197"/>
    </location>
</feature>
<sequence>EGDYFIVDLQTTSDNALLKLYDDSVLQKTLNILSGNADTSRQQVEVYVDSGVTFNQVRIISEMTDTEYLKLYNINATHWIFETEEDQRTMYIDPFGKEKMIANLGNNSLKIYEKDILQINIYITISYDLISYVYQSTIPETVFVSFYDSNNEYLDFNKFQIFIDYTIDGVLFEDQRLSSNQFFVDEGSYIEFDIYDSFNSSIYQASRLAKTFIDLTLNVYELKIKNEKLIPVEYTLKNNDTEITKSGNLFEDEILEYNIASGTYIFEYLEEGESVWANFTFLFTSNQIFVLNRSQICILIYADQQGNPLIFENYKTYLNGSRIYINNFYGDVGDIIGIEITDRYNISIANDTMTIVSGVNEKYILLTLYSLKVLNQQEVFNHINITRDPVHYTSDYYWSEWVAPNEIVEFKLFAGYYKINLTNNEDSSFSFYSYTLSGDDVLLISSANTLAQVIYNIANVNTTIGNQITNVEINITNQNSDINNTIINIDINLSNVNSTLGTLLTNIGIDITNVNTTIVNQLTALGVNITNINSSIYNQILTLSVDLTNVNTTIVNQLTALGVNITNINTTIVNQLTTIGVNITNMNSTIVSQILTVIADISNINTTIVSQITTLGVNITNINTTIVNQITALGVIITNINTSISNQIISLGVNVTNMNSTIVNQILTVIADISNINTTIVNQLIALGVNVTNINTSISNQIISLGVDISNVNTTIVNQILSVIADISNINASIINQTLVIISDISNINTTIVNQILSLGVNITNINASISNQIIGLEVDISNVNTTIVNQILLMIADISNVNASIINQTLVIISDISNVNTTIVNQMIALGVNITNVNATIYNQVLSLSVDLSNVNSSIYNLLLSVGINITNVENDIGTLYMFTNNSFINLNNVMNNSFIYMENNIIAINQTISNLVIGVSNDIYLINGTISTLITQLETNLLLMNVTINTTLFDLNTTINVIGSNITSNYILLNNSFLFTNTNINDSRLAVITNILLINNTISTLVSEVYTAVYLINNSIFTAVVDLGTYLSLVNNTISGNLSIVLKMNDFLTELYKMTMFSDMLNWTGVGLNTTLLTNQVDAWEFINKYKNESIQVMLRYNDLIENLTVSAQNTIEQFLPETGVEYRLWSEELQDYISDWEDLPENRSVDFGFFEVDVPYIPLPDMENWVIYWIIIIVFISIFGGISIIIYYKYKVKRLRERRRNPVNTVNQLVTTKKPFY</sequence>
<protein>
    <submittedName>
        <fullName evidence="2">Uncharacterized protein</fullName>
    </submittedName>
</protein>
<dbReference type="AlphaFoldDB" id="A0A0F9RGQ9"/>
<dbReference type="EMBL" id="LAZR01000949">
    <property type="protein sequence ID" value="KKN53984.1"/>
    <property type="molecule type" value="Genomic_DNA"/>
</dbReference>
<gene>
    <name evidence="2" type="ORF">LCGC14_0597220</name>
</gene>